<feature type="domain" description="Peptidase C1A papain C-terminal" evidence="1">
    <location>
        <begin position="32"/>
        <end position="122"/>
    </location>
</feature>
<dbReference type="Proteomes" id="UP001328107">
    <property type="component" value="Unassembled WGS sequence"/>
</dbReference>
<dbReference type="EMBL" id="BTRK01000002">
    <property type="protein sequence ID" value="GMR35456.1"/>
    <property type="molecule type" value="Genomic_DNA"/>
</dbReference>
<organism evidence="2 3">
    <name type="scientific">Pristionchus mayeri</name>
    <dbReference type="NCBI Taxonomy" id="1317129"/>
    <lineage>
        <taxon>Eukaryota</taxon>
        <taxon>Metazoa</taxon>
        <taxon>Ecdysozoa</taxon>
        <taxon>Nematoda</taxon>
        <taxon>Chromadorea</taxon>
        <taxon>Rhabditida</taxon>
        <taxon>Rhabditina</taxon>
        <taxon>Diplogasteromorpha</taxon>
        <taxon>Diplogasteroidea</taxon>
        <taxon>Neodiplogasteridae</taxon>
        <taxon>Pristionchus</taxon>
    </lineage>
</organism>
<dbReference type="GO" id="GO:0006508">
    <property type="term" value="P:proteolysis"/>
    <property type="evidence" value="ECO:0007669"/>
    <property type="project" value="InterPro"/>
</dbReference>
<accession>A0AAN4ZAG6</accession>
<gene>
    <name evidence="2" type="ORF">PMAYCL1PPCAC_05651</name>
</gene>
<dbReference type="GO" id="GO:0008234">
    <property type="term" value="F:cysteine-type peptidase activity"/>
    <property type="evidence" value="ECO:0007669"/>
    <property type="project" value="InterPro"/>
</dbReference>
<keyword evidence="3" id="KW-1185">Reference proteome</keyword>
<dbReference type="SUPFAM" id="SSF54001">
    <property type="entry name" value="Cysteine proteinases"/>
    <property type="match status" value="1"/>
</dbReference>
<dbReference type="InterPro" id="IPR000668">
    <property type="entry name" value="Peptidase_C1A_C"/>
</dbReference>
<protein>
    <recommendedName>
        <fullName evidence="1">Peptidase C1A papain C-terminal domain-containing protein</fullName>
    </recommendedName>
</protein>
<name>A0AAN4ZAG6_9BILA</name>
<evidence type="ECO:0000313" key="3">
    <source>
        <dbReference type="Proteomes" id="UP001328107"/>
    </source>
</evidence>
<evidence type="ECO:0000313" key="2">
    <source>
        <dbReference type="EMBL" id="GMR35456.1"/>
    </source>
</evidence>
<dbReference type="InterPro" id="IPR038765">
    <property type="entry name" value="Papain-like_cys_pep_sf"/>
</dbReference>
<proteinExistence type="predicted"/>
<feature type="non-terminal residue" evidence="2">
    <location>
        <position position="1"/>
    </location>
</feature>
<reference evidence="3" key="1">
    <citation type="submission" date="2022-10" db="EMBL/GenBank/DDBJ databases">
        <title>Genome assembly of Pristionchus species.</title>
        <authorList>
            <person name="Yoshida K."/>
            <person name="Sommer R.J."/>
        </authorList>
    </citation>
    <scope>NUCLEOTIDE SEQUENCE [LARGE SCALE GENOMIC DNA]</scope>
    <source>
        <strain evidence="3">RS5460</strain>
    </source>
</reference>
<evidence type="ECO:0000259" key="1">
    <source>
        <dbReference type="Pfam" id="PF00112"/>
    </source>
</evidence>
<dbReference type="Gene3D" id="3.90.70.10">
    <property type="entry name" value="Cysteine proteinases"/>
    <property type="match status" value="1"/>
</dbReference>
<feature type="non-terminal residue" evidence="2">
    <location>
        <position position="130"/>
    </location>
</feature>
<comment type="caution">
    <text evidence="2">The sequence shown here is derived from an EMBL/GenBank/DDBJ whole genome shotgun (WGS) entry which is preliminary data.</text>
</comment>
<dbReference type="Pfam" id="PF00112">
    <property type="entry name" value="Peptidase_C1"/>
    <property type="match status" value="1"/>
</dbReference>
<dbReference type="AlphaFoldDB" id="A0AAN4ZAG6"/>
<sequence>FQYAHPCIITRSHKNGERYWDYGSSVYRYREENVVDTETYIKHFLAKIGTVVVEVPVDRSFFFYKSGLYSPNCESIIGYQPALLIGYGMKNGQKVWILRNSFGLSWGNNGDFEMQIESKCGFGYAFTLYD</sequence>